<keyword evidence="4" id="KW-1185">Reference proteome</keyword>
<sequence length="132" mass="14677">MMTFGTSHRLYALVLTGAFLIASVSMARGGEKAPSKDEGRGRYQIVKASDNRVWRLDRETGEITVCTLDGPRLNCTVSSDAIRPPKVSFEENEAEKRRQEKEAQAKDLEFLDRALAAVRSLFKASIERDGAN</sequence>
<comment type="caution">
    <text evidence="3">The sequence shown here is derived from an EMBL/GenBank/DDBJ whole genome shotgun (WGS) entry which is preliminary data.</text>
</comment>
<dbReference type="OrthoDB" id="7870871at2"/>
<feature type="signal peptide" evidence="2">
    <location>
        <begin position="1"/>
        <end position="27"/>
    </location>
</feature>
<reference evidence="3 4" key="1">
    <citation type="submission" date="2019-03" db="EMBL/GenBank/DDBJ databases">
        <title>Genomic Encyclopedia of Type Strains, Phase IV (KMG-IV): sequencing the most valuable type-strain genomes for metagenomic binning, comparative biology and taxonomic classification.</title>
        <authorList>
            <person name="Goeker M."/>
        </authorList>
    </citation>
    <scope>NUCLEOTIDE SEQUENCE [LARGE SCALE GENOMIC DNA]</scope>
    <source>
        <strain evidence="3 4">DSM 101688</strain>
    </source>
</reference>
<accession>A0A4R3JGV1</accession>
<evidence type="ECO:0000313" key="4">
    <source>
        <dbReference type="Proteomes" id="UP000295304"/>
    </source>
</evidence>
<keyword evidence="2" id="KW-0732">Signal</keyword>
<feature type="chain" id="PRO_5020429956" evidence="2">
    <location>
        <begin position="28"/>
        <end position="132"/>
    </location>
</feature>
<dbReference type="AlphaFoldDB" id="A0A4R3JGV1"/>
<dbReference type="Proteomes" id="UP000295304">
    <property type="component" value="Unassembled WGS sequence"/>
</dbReference>
<protein>
    <submittedName>
        <fullName evidence="3">Uncharacterized protein</fullName>
    </submittedName>
</protein>
<evidence type="ECO:0000256" key="2">
    <source>
        <dbReference type="SAM" id="SignalP"/>
    </source>
</evidence>
<proteinExistence type="predicted"/>
<dbReference type="RefSeq" id="WP_132937882.1">
    <property type="nucleotide sequence ID" value="NZ_CP119676.1"/>
</dbReference>
<feature type="compositionally biased region" description="Basic and acidic residues" evidence="1">
    <location>
        <begin position="94"/>
        <end position="103"/>
    </location>
</feature>
<organism evidence="3 4">
    <name type="scientific">Varunaivibrio sulfuroxidans</name>
    <dbReference type="NCBI Taxonomy" id="1773489"/>
    <lineage>
        <taxon>Bacteria</taxon>
        <taxon>Pseudomonadati</taxon>
        <taxon>Pseudomonadota</taxon>
        <taxon>Alphaproteobacteria</taxon>
        <taxon>Rhodospirillales</taxon>
        <taxon>Magnetovibrionaceae</taxon>
        <taxon>Varunaivibrio</taxon>
    </lineage>
</organism>
<evidence type="ECO:0000256" key="1">
    <source>
        <dbReference type="SAM" id="MobiDB-lite"/>
    </source>
</evidence>
<gene>
    <name evidence="3" type="ORF">EDD55_101508</name>
</gene>
<name>A0A4R3JGV1_9PROT</name>
<dbReference type="EMBL" id="SLZW01000001">
    <property type="protein sequence ID" value="TCS65174.1"/>
    <property type="molecule type" value="Genomic_DNA"/>
</dbReference>
<feature type="region of interest" description="Disordered" evidence="1">
    <location>
        <begin position="84"/>
        <end position="103"/>
    </location>
</feature>
<evidence type="ECO:0000313" key="3">
    <source>
        <dbReference type="EMBL" id="TCS65174.1"/>
    </source>
</evidence>